<dbReference type="SUPFAM" id="SSF49899">
    <property type="entry name" value="Concanavalin A-like lectins/glucanases"/>
    <property type="match status" value="1"/>
</dbReference>
<proteinExistence type="inferred from homology"/>
<dbReference type="PANTHER" id="PTHR42812">
    <property type="entry name" value="BETA-XYLOSIDASE"/>
    <property type="match status" value="1"/>
</dbReference>
<dbReference type="InterPro" id="IPR023296">
    <property type="entry name" value="Glyco_hydro_beta-prop_sf"/>
</dbReference>
<dbReference type="GO" id="GO:0005975">
    <property type="term" value="P:carbohydrate metabolic process"/>
    <property type="evidence" value="ECO:0007669"/>
    <property type="project" value="InterPro"/>
</dbReference>
<keyword evidence="3 6" id="KW-0326">Glycosidase</keyword>
<evidence type="ECO:0000256" key="6">
    <source>
        <dbReference type="RuleBase" id="RU361187"/>
    </source>
</evidence>
<sequence>MKYRNPIIKGFNPDPSVCRVGDDYFLVTSSFEYLPGVPLFNSKDLINWNKIGHCLTKESQINLEKSGCSKGIYAPTIRYHEGTYYMITTNTTSSSDTYGNFIVSTNNPFAEWSDPIFIDREGIDPSLFWEDGRTYVQLSARDEYGNCIEQFEINIETGEIIGDIKIITRGCGGRDAEAPHMYKINSKYYLMLAEGGTREGHMVTIMRSDSIWGPFEKCPYNPILSNRDYGRESLQSVGHGDLVEDKNGDWWIVALATRPVKHKHILGRETILMPIIWTEDGWPLVEENRALIEVETDRISRNYTDAKFEMYDDFNEEKLGSCYSTMREFIDDKYSLKERQGWLCLRGDKNTLNDLEAPTFIGIRQGEYEFILETKMEFEPSKFNEEAGLAIYMDNEHHMEFVVTIRDERKIVLLRKNVADIKVETDYIEINDDVDAVNLKIIGDKYEYRFICNNHQIGTTKVKHLATECVNSAFTGVFLGVYASGNGDDMNSNAYFDYLKIT</sequence>
<evidence type="ECO:0000259" key="7">
    <source>
        <dbReference type="Pfam" id="PF17851"/>
    </source>
</evidence>
<dbReference type="Proteomes" id="UP000789738">
    <property type="component" value="Unassembled WGS sequence"/>
</dbReference>
<organism evidence="8 9">
    <name type="scientific">Clostridium neonatale</name>
    <dbReference type="NCBI Taxonomy" id="137838"/>
    <lineage>
        <taxon>Bacteria</taxon>
        <taxon>Bacillati</taxon>
        <taxon>Bacillota</taxon>
        <taxon>Clostridia</taxon>
        <taxon>Eubacteriales</taxon>
        <taxon>Clostridiaceae</taxon>
        <taxon>Clostridium</taxon>
    </lineage>
</organism>
<dbReference type="InterPro" id="IPR006710">
    <property type="entry name" value="Glyco_hydro_43"/>
</dbReference>
<dbReference type="CDD" id="cd18617">
    <property type="entry name" value="GH43_XynB-like"/>
    <property type="match status" value="1"/>
</dbReference>
<protein>
    <submittedName>
        <fullName evidence="8">Beta-xylosidase</fullName>
        <ecNumber evidence="8">3.2.1.37</ecNumber>
    </submittedName>
</protein>
<reference evidence="8" key="1">
    <citation type="submission" date="2021-10" db="EMBL/GenBank/DDBJ databases">
        <authorList>
            <person name="Mesa V."/>
        </authorList>
    </citation>
    <scope>NUCLEOTIDE SEQUENCE</scope>
    <source>
        <strain evidence="8">CC3_PB</strain>
    </source>
</reference>
<dbReference type="PANTHER" id="PTHR42812:SF12">
    <property type="entry name" value="BETA-XYLOSIDASE-RELATED"/>
    <property type="match status" value="1"/>
</dbReference>
<feature type="domain" description="Beta-xylosidase C-terminal Concanavalin A-like" evidence="7">
    <location>
        <begin position="312"/>
        <end position="501"/>
    </location>
</feature>
<evidence type="ECO:0000313" key="9">
    <source>
        <dbReference type="Proteomes" id="UP000789738"/>
    </source>
</evidence>
<evidence type="ECO:0000256" key="3">
    <source>
        <dbReference type="ARBA" id="ARBA00023295"/>
    </source>
</evidence>
<evidence type="ECO:0000256" key="1">
    <source>
        <dbReference type="ARBA" id="ARBA00009865"/>
    </source>
</evidence>
<comment type="caution">
    <text evidence="8">The sequence shown here is derived from an EMBL/GenBank/DDBJ whole genome shotgun (WGS) entry which is preliminary data.</text>
</comment>
<dbReference type="InterPro" id="IPR013320">
    <property type="entry name" value="ConA-like_dom_sf"/>
</dbReference>
<dbReference type="Gene3D" id="2.60.120.200">
    <property type="match status" value="1"/>
</dbReference>
<dbReference type="EC" id="3.2.1.37" evidence="8"/>
<evidence type="ECO:0000256" key="4">
    <source>
        <dbReference type="PIRSR" id="PIRSR606710-1"/>
    </source>
</evidence>
<gene>
    <name evidence="8" type="ORF">CNEO_45050</name>
</gene>
<comment type="similarity">
    <text evidence="1 6">Belongs to the glycosyl hydrolase 43 family.</text>
</comment>
<feature type="site" description="Important for catalytic activity, responsible for pKa modulation of the active site Glu and correct orientation of both the proton donor and substrate" evidence="5">
    <location>
        <position position="124"/>
    </location>
</feature>
<dbReference type="InterPro" id="IPR051795">
    <property type="entry name" value="Glycosyl_Hydrlase_43"/>
</dbReference>
<accession>A0AA86MI30</accession>
<dbReference type="Pfam" id="PF17851">
    <property type="entry name" value="GH43_C2"/>
    <property type="match status" value="1"/>
</dbReference>
<dbReference type="InterPro" id="IPR041542">
    <property type="entry name" value="GH43_C2"/>
</dbReference>
<feature type="active site" description="Proton acceptor" evidence="4">
    <location>
        <position position="14"/>
    </location>
</feature>
<feature type="active site" description="Proton donor" evidence="4">
    <location>
        <position position="177"/>
    </location>
</feature>
<dbReference type="SUPFAM" id="SSF75005">
    <property type="entry name" value="Arabinanase/levansucrase/invertase"/>
    <property type="match status" value="1"/>
</dbReference>
<evidence type="ECO:0000256" key="5">
    <source>
        <dbReference type="PIRSR" id="PIRSR606710-2"/>
    </source>
</evidence>
<dbReference type="Pfam" id="PF04616">
    <property type="entry name" value="Glyco_hydro_43"/>
    <property type="match status" value="1"/>
</dbReference>
<keyword evidence="2 6" id="KW-0378">Hydrolase</keyword>
<dbReference type="EMBL" id="CAKJVE010000004">
    <property type="protein sequence ID" value="CAG9711066.1"/>
    <property type="molecule type" value="Genomic_DNA"/>
</dbReference>
<evidence type="ECO:0000256" key="2">
    <source>
        <dbReference type="ARBA" id="ARBA00022801"/>
    </source>
</evidence>
<dbReference type="GO" id="GO:0009044">
    <property type="term" value="F:xylan 1,4-beta-xylosidase activity"/>
    <property type="evidence" value="ECO:0007669"/>
    <property type="project" value="UniProtKB-EC"/>
</dbReference>
<dbReference type="RefSeq" id="WP_210885314.1">
    <property type="nucleotide sequence ID" value="NZ_CAKJVE010000004.1"/>
</dbReference>
<evidence type="ECO:0000313" key="8">
    <source>
        <dbReference type="EMBL" id="CAG9711066.1"/>
    </source>
</evidence>
<dbReference type="AlphaFoldDB" id="A0AA86MI30"/>
<name>A0AA86MI30_9CLOT</name>
<dbReference type="Gene3D" id="2.115.10.20">
    <property type="entry name" value="Glycosyl hydrolase domain, family 43"/>
    <property type="match status" value="1"/>
</dbReference>